<organism evidence="2">
    <name type="scientific">Tanacetum cinerariifolium</name>
    <name type="common">Dalmatian daisy</name>
    <name type="synonym">Chrysanthemum cinerariifolium</name>
    <dbReference type="NCBI Taxonomy" id="118510"/>
    <lineage>
        <taxon>Eukaryota</taxon>
        <taxon>Viridiplantae</taxon>
        <taxon>Streptophyta</taxon>
        <taxon>Embryophyta</taxon>
        <taxon>Tracheophyta</taxon>
        <taxon>Spermatophyta</taxon>
        <taxon>Magnoliopsida</taxon>
        <taxon>eudicotyledons</taxon>
        <taxon>Gunneridae</taxon>
        <taxon>Pentapetalae</taxon>
        <taxon>asterids</taxon>
        <taxon>campanulids</taxon>
        <taxon>Asterales</taxon>
        <taxon>Asteraceae</taxon>
        <taxon>Asteroideae</taxon>
        <taxon>Anthemideae</taxon>
        <taxon>Anthemidinae</taxon>
        <taxon>Tanacetum</taxon>
    </lineage>
</organism>
<evidence type="ECO:0000256" key="1">
    <source>
        <dbReference type="SAM" id="MobiDB-lite"/>
    </source>
</evidence>
<feature type="region of interest" description="Disordered" evidence="1">
    <location>
        <begin position="310"/>
        <end position="421"/>
    </location>
</feature>
<proteinExistence type="predicted"/>
<name>A0A699GKV1_TANCI</name>
<feature type="compositionally biased region" description="Low complexity" evidence="1">
    <location>
        <begin position="402"/>
        <end position="421"/>
    </location>
</feature>
<feature type="compositionally biased region" description="Polar residues" evidence="1">
    <location>
        <begin position="40"/>
        <end position="50"/>
    </location>
</feature>
<feature type="region of interest" description="Disordered" evidence="1">
    <location>
        <begin position="29"/>
        <end position="54"/>
    </location>
</feature>
<dbReference type="EMBL" id="BKCJ010004639">
    <property type="protein sequence ID" value="GEU62229.1"/>
    <property type="molecule type" value="Genomic_DNA"/>
</dbReference>
<gene>
    <name evidence="2" type="ORF">Tci_034207</name>
</gene>
<sequence>MTCANTAASLLAVGQASATHGAVQRCAAGRRRQAAKPPSISRSAPVTNPASGPASEIALGRVHVGVDRAGSDVVDGDVARTQVARQAFYQARERGLAHGVSGAADERHALGIGAADVDHAAALFHVRHGRLGGHEDGAHIHGHRGVEILQRKFFDRSQPENAGAVDQDIEAAEARCGLVDGVGQGSGVGGIGVDGNCRPAQRFDLRHQRFGRNGRRTVADGDLGAVAGQAAGSGRADAARTAVDESNFAAEVSIRVHGDVLSVGEAGADAGGSQQERGAAGRSVGRALIPAQHPQPGADHRWRPAVCAGAPALDRDRRRPGRLAPGRRQAGGHAESVDGPRGGPPISAAAAGRFYRALSRRDARPALRQPPGGSDRRGHPARGGAGRSGGNDQRGRTRTGDRPAAAAARAAVPGHRRAGPGAAGVVRRNAAADDLLFQPQAGAGQARQTAPCPCRTWKPATPANAHTECRPHTAARRPGGPAGTTSSPTASGPLPGPPRGRSGRRRQTAARFRTGWPGPAASVPSPAWEAAPCRRARWHCIAARSRRCAAAQPARPGTPQAPGSRPAGSVRLSSWFLVVVGGCGERTPGTPSRCRNLTRTVEQLHGRPRVDRKTRGVRGGRAHRRPYRELVPVPHPVLAAALGRLPAVRGRQHRVALGAEPAVAAAQARGDIGLVAQVIDVERHAPAGAVPGEHGVHQRHVRRGGRAAVGERIHVAHAAAHRQPRHAGRGKTVLGPQRRLLRRHAVELFVKIDVVVVGNQLQSLGQLAARFQLHAAGAGAVELRGQYRRDGDQLILFFPAIRGRVQRQVAPDRLVLHARLPLLAAQRLEDLALSAVGHRRKRLAVADIRRDAAVGQIHQPGALGGGARLLGVRALGFVARLVVPQAHGQQPFRRQAQLILHVDARLLLGIGRQQRQIVEREPGVDRVVHVDRGRHRVARRTGLLVVQVVDAQQELVLDRAGDKVAFQRVVDAEHLGLRQRGGRIAVHHALVDGVGVKTAWQRERVRVNRTVVVLVVRVAHVLTQFPVAVQRRLEGPADGLALGVVAVEAGLADKAVGRDLAVRVARQHAGPREELRGGAGLIVLPQGLQRQRGVGVGLPRQRRRHQCVVVPHVIDLGIGVALDRDQAVQPLAVLGERTGEVALHLLALVAAVLHADLVLRHGLRALADHVDHAARAALAVQHGRRAAQHLDALEGVGVGAGGAGVVAHRLAHAVQVFVGRDAAHQHAVAARIDAVRIGAHAGRVVECVLQVAGALVDDLVARDDGDRLRRFRQLGIGLGGSGAALGKITRYRTGGRFTLARDEHLGQDGVGPGLGQRRDGCANGQFGQQNCKHQAARWKRGNAVRHEGTSFGSNVFENDNCSHFTKCGWR</sequence>
<feature type="compositionally biased region" description="Low complexity" evidence="1">
    <location>
        <begin position="322"/>
        <end position="332"/>
    </location>
</feature>
<accession>A0A699GKV1</accession>
<evidence type="ECO:0000313" key="2">
    <source>
        <dbReference type="EMBL" id="GEU62229.1"/>
    </source>
</evidence>
<feature type="region of interest" description="Disordered" evidence="1">
    <location>
        <begin position="461"/>
        <end position="527"/>
    </location>
</feature>
<reference evidence="2" key="1">
    <citation type="journal article" date="2019" name="Sci. Rep.">
        <title>Draft genome of Tanacetum cinerariifolium, the natural source of mosquito coil.</title>
        <authorList>
            <person name="Yamashiro T."/>
            <person name="Shiraishi A."/>
            <person name="Satake H."/>
            <person name="Nakayama K."/>
        </authorList>
    </citation>
    <scope>NUCLEOTIDE SEQUENCE</scope>
</reference>
<comment type="caution">
    <text evidence="2">The sequence shown here is derived from an EMBL/GenBank/DDBJ whole genome shotgun (WGS) entry which is preliminary data.</text>
</comment>
<protein>
    <submittedName>
        <fullName evidence="2">Uncharacterized protein</fullName>
    </submittedName>
</protein>